<comment type="caution">
    <text evidence="2">The sequence shown here is derived from an EMBL/GenBank/DDBJ whole genome shotgun (WGS) entry which is preliminary data.</text>
</comment>
<dbReference type="EMBL" id="JAJNBZ010000042">
    <property type="protein sequence ID" value="MCE5173148.1"/>
    <property type="molecule type" value="Genomic_DNA"/>
</dbReference>
<feature type="chain" id="PRO_5047331638" evidence="1">
    <location>
        <begin position="27"/>
        <end position="64"/>
    </location>
</feature>
<evidence type="ECO:0000256" key="1">
    <source>
        <dbReference type="SAM" id="SignalP"/>
    </source>
</evidence>
<keyword evidence="1" id="KW-0732">Signal</keyword>
<dbReference type="Proteomes" id="UP001199916">
    <property type="component" value="Unassembled WGS sequence"/>
</dbReference>
<accession>A0ABS8YMV0</accession>
<name>A0ABS8YMV0_9BACL</name>
<evidence type="ECO:0000313" key="3">
    <source>
        <dbReference type="Proteomes" id="UP001199916"/>
    </source>
</evidence>
<gene>
    <name evidence="2" type="ORF">LQV63_28195</name>
</gene>
<dbReference type="RefSeq" id="WP_233699155.1">
    <property type="nucleotide sequence ID" value="NZ_JAJNBZ010000042.1"/>
</dbReference>
<sequence length="64" mass="6744">MKKMISKLCIAIITASLLLLPTMANGYESVKHYHAVTPGDGPSIPWSKSGTIAAFSGGDVIAPW</sequence>
<protein>
    <submittedName>
        <fullName evidence="2">Uncharacterized protein</fullName>
    </submittedName>
</protein>
<evidence type="ECO:0000313" key="2">
    <source>
        <dbReference type="EMBL" id="MCE5173148.1"/>
    </source>
</evidence>
<organism evidence="2 3">
    <name type="scientific">Paenibacillus profundus</name>
    <dbReference type="NCBI Taxonomy" id="1173085"/>
    <lineage>
        <taxon>Bacteria</taxon>
        <taxon>Bacillati</taxon>
        <taxon>Bacillota</taxon>
        <taxon>Bacilli</taxon>
        <taxon>Bacillales</taxon>
        <taxon>Paenibacillaceae</taxon>
        <taxon>Paenibacillus</taxon>
    </lineage>
</organism>
<proteinExistence type="predicted"/>
<feature type="signal peptide" evidence="1">
    <location>
        <begin position="1"/>
        <end position="26"/>
    </location>
</feature>
<reference evidence="2 3" key="1">
    <citation type="submission" date="2021-11" db="EMBL/GenBank/DDBJ databases">
        <title>Draft genome sequence of Paenibacillus profundus YoMME, a new Gram-positive bacteria with exoelectrogenic properties.</title>
        <authorList>
            <person name="Hubenova Y."/>
            <person name="Hubenova E."/>
            <person name="Manasiev Y."/>
            <person name="Peykov S."/>
            <person name="Mitov M."/>
        </authorList>
    </citation>
    <scope>NUCLEOTIDE SEQUENCE [LARGE SCALE GENOMIC DNA]</scope>
    <source>
        <strain evidence="2 3">YoMME</strain>
    </source>
</reference>
<keyword evidence="3" id="KW-1185">Reference proteome</keyword>